<comment type="caution">
    <text evidence="2">The sequence shown here is derived from an EMBL/GenBank/DDBJ whole genome shotgun (WGS) entry which is preliminary data.</text>
</comment>
<evidence type="ECO:0000256" key="1">
    <source>
        <dbReference type="SAM" id="MobiDB-lite"/>
    </source>
</evidence>
<name>A0AAV0MQE5_9ROSI</name>
<gene>
    <name evidence="2" type="ORF">LITE_LOCUS29788</name>
</gene>
<dbReference type="EMBL" id="CAMGYJ010000007">
    <property type="protein sequence ID" value="CAI0448430.1"/>
    <property type="molecule type" value="Genomic_DNA"/>
</dbReference>
<accession>A0AAV0MQE5</accession>
<evidence type="ECO:0000313" key="3">
    <source>
        <dbReference type="Proteomes" id="UP001154282"/>
    </source>
</evidence>
<feature type="region of interest" description="Disordered" evidence="1">
    <location>
        <begin position="1"/>
        <end position="29"/>
    </location>
</feature>
<dbReference type="Proteomes" id="UP001154282">
    <property type="component" value="Unassembled WGS sequence"/>
</dbReference>
<reference evidence="2" key="1">
    <citation type="submission" date="2022-08" db="EMBL/GenBank/DDBJ databases">
        <authorList>
            <person name="Gutierrez-Valencia J."/>
        </authorList>
    </citation>
    <scope>NUCLEOTIDE SEQUENCE</scope>
</reference>
<organism evidence="2 3">
    <name type="scientific">Linum tenue</name>
    <dbReference type="NCBI Taxonomy" id="586396"/>
    <lineage>
        <taxon>Eukaryota</taxon>
        <taxon>Viridiplantae</taxon>
        <taxon>Streptophyta</taxon>
        <taxon>Embryophyta</taxon>
        <taxon>Tracheophyta</taxon>
        <taxon>Spermatophyta</taxon>
        <taxon>Magnoliopsida</taxon>
        <taxon>eudicotyledons</taxon>
        <taxon>Gunneridae</taxon>
        <taxon>Pentapetalae</taxon>
        <taxon>rosids</taxon>
        <taxon>fabids</taxon>
        <taxon>Malpighiales</taxon>
        <taxon>Linaceae</taxon>
        <taxon>Linum</taxon>
    </lineage>
</organism>
<evidence type="ECO:0000313" key="2">
    <source>
        <dbReference type="EMBL" id="CAI0448430.1"/>
    </source>
</evidence>
<proteinExistence type="predicted"/>
<sequence length="57" mass="6418">MNQLSSDSVTQLDRQKPTTTLLPGQLDRYRTRNTIASSLAFHSNVQSQEGRKEAEPD</sequence>
<protein>
    <submittedName>
        <fullName evidence="2">Uncharacterized protein</fullName>
    </submittedName>
</protein>
<keyword evidence="3" id="KW-1185">Reference proteome</keyword>
<feature type="compositionally biased region" description="Polar residues" evidence="1">
    <location>
        <begin position="1"/>
        <end position="22"/>
    </location>
</feature>
<dbReference type="AlphaFoldDB" id="A0AAV0MQE5"/>